<proteinExistence type="inferred from homology"/>
<keyword evidence="7 9" id="KW-0472">Membrane</keyword>
<name>A0A9X2JYX2_9MICO</name>
<dbReference type="Pfam" id="PF01594">
    <property type="entry name" value="AI-2E_transport"/>
    <property type="match status" value="1"/>
</dbReference>
<keyword evidence="4" id="KW-1003">Cell membrane</keyword>
<feature type="transmembrane region" description="Helical" evidence="9">
    <location>
        <begin position="90"/>
        <end position="112"/>
    </location>
</feature>
<dbReference type="Proteomes" id="UP001139493">
    <property type="component" value="Unassembled WGS sequence"/>
</dbReference>
<feature type="transmembrane region" description="Helical" evidence="9">
    <location>
        <begin position="238"/>
        <end position="257"/>
    </location>
</feature>
<keyword evidence="5 9" id="KW-0812">Transmembrane</keyword>
<keyword evidence="6 9" id="KW-1133">Transmembrane helix</keyword>
<evidence type="ECO:0000256" key="5">
    <source>
        <dbReference type="ARBA" id="ARBA00022692"/>
    </source>
</evidence>
<reference evidence="10" key="1">
    <citation type="submission" date="2022-06" db="EMBL/GenBank/DDBJ databases">
        <title>Genomic Encyclopedia of Archaeal and Bacterial Type Strains, Phase II (KMG-II): from individual species to whole genera.</title>
        <authorList>
            <person name="Goeker M."/>
        </authorList>
    </citation>
    <scope>NUCLEOTIDE SEQUENCE</scope>
    <source>
        <strain evidence="10">DSM 26652</strain>
    </source>
</reference>
<evidence type="ECO:0000256" key="6">
    <source>
        <dbReference type="ARBA" id="ARBA00022989"/>
    </source>
</evidence>
<protein>
    <submittedName>
        <fullName evidence="10">PurR-regulated permease PerM</fullName>
    </submittedName>
</protein>
<evidence type="ECO:0000313" key="11">
    <source>
        <dbReference type="Proteomes" id="UP001139493"/>
    </source>
</evidence>
<dbReference type="GO" id="GO:0005886">
    <property type="term" value="C:plasma membrane"/>
    <property type="evidence" value="ECO:0007669"/>
    <property type="project" value="UniProtKB-SubCell"/>
</dbReference>
<feature type="transmembrane region" description="Helical" evidence="9">
    <location>
        <begin position="295"/>
        <end position="311"/>
    </location>
</feature>
<evidence type="ECO:0000256" key="9">
    <source>
        <dbReference type="SAM" id="Phobius"/>
    </source>
</evidence>
<evidence type="ECO:0000256" key="4">
    <source>
        <dbReference type="ARBA" id="ARBA00022475"/>
    </source>
</evidence>
<evidence type="ECO:0000256" key="3">
    <source>
        <dbReference type="ARBA" id="ARBA00022448"/>
    </source>
</evidence>
<feature type="region of interest" description="Disordered" evidence="8">
    <location>
        <begin position="1"/>
        <end position="27"/>
    </location>
</feature>
<evidence type="ECO:0000256" key="2">
    <source>
        <dbReference type="ARBA" id="ARBA00009773"/>
    </source>
</evidence>
<feature type="transmembrane region" description="Helical" evidence="9">
    <location>
        <begin position="37"/>
        <end position="54"/>
    </location>
</feature>
<feature type="compositionally biased region" description="Pro residues" evidence="8">
    <location>
        <begin position="368"/>
        <end position="377"/>
    </location>
</feature>
<comment type="similarity">
    <text evidence="2">Belongs to the autoinducer-2 exporter (AI-2E) (TC 2.A.86) family.</text>
</comment>
<dbReference type="PANTHER" id="PTHR21716">
    <property type="entry name" value="TRANSMEMBRANE PROTEIN"/>
    <property type="match status" value="1"/>
</dbReference>
<feature type="transmembrane region" description="Helical" evidence="9">
    <location>
        <begin position="263"/>
        <end position="288"/>
    </location>
</feature>
<feature type="transmembrane region" description="Helical" evidence="9">
    <location>
        <begin position="331"/>
        <end position="362"/>
    </location>
</feature>
<comment type="subcellular location">
    <subcellularLocation>
        <location evidence="1">Cell membrane</location>
        <topology evidence="1">Multi-pass membrane protein</topology>
    </subcellularLocation>
</comment>
<dbReference type="PANTHER" id="PTHR21716:SF53">
    <property type="entry name" value="PERMEASE PERM-RELATED"/>
    <property type="match status" value="1"/>
</dbReference>
<gene>
    <name evidence="10" type="ORF">APR03_002845</name>
</gene>
<comment type="caution">
    <text evidence="10">The sequence shown here is derived from an EMBL/GenBank/DDBJ whole genome shotgun (WGS) entry which is preliminary data.</text>
</comment>
<evidence type="ECO:0000313" key="10">
    <source>
        <dbReference type="EMBL" id="MCP2265489.1"/>
    </source>
</evidence>
<keyword evidence="3" id="KW-0813">Transport</keyword>
<evidence type="ECO:0000256" key="7">
    <source>
        <dbReference type="ARBA" id="ARBA00023136"/>
    </source>
</evidence>
<dbReference type="GO" id="GO:0055085">
    <property type="term" value="P:transmembrane transport"/>
    <property type="evidence" value="ECO:0007669"/>
    <property type="project" value="TreeGrafter"/>
</dbReference>
<evidence type="ECO:0000256" key="8">
    <source>
        <dbReference type="SAM" id="MobiDB-lite"/>
    </source>
</evidence>
<feature type="compositionally biased region" description="Low complexity" evidence="8">
    <location>
        <begin position="385"/>
        <end position="410"/>
    </location>
</feature>
<dbReference type="InterPro" id="IPR002549">
    <property type="entry name" value="AI-2E-like"/>
</dbReference>
<feature type="transmembrane region" description="Helical" evidence="9">
    <location>
        <begin position="183"/>
        <end position="208"/>
    </location>
</feature>
<organism evidence="10 11">
    <name type="scientific">Promicromonospora thailandica</name>
    <dbReference type="NCBI Taxonomy" id="765201"/>
    <lineage>
        <taxon>Bacteria</taxon>
        <taxon>Bacillati</taxon>
        <taxon>Actinomycetota</taxon>
        <taxon>Actinomycetes</taxon>
        <taxon>Micrococcales</taxon>
        <taxon>Promicromonosporaceae</taxon>
        <taxon>Promicromonospora</taxon>
    </lineage>
</organism>
<accession>A0A9X2JYX2</accession>
<sequence length="420" mass="43431">MRQTDSVPDLASPAGVAHGAPAQDPAPPPWLRTAAGWSWRLILVVAGIALVFWAVTQVLIVFVAVFLALVFTAVLNPVTDFYARVLPRPLATAGAILSGILVIGGLLAYVVVSVAGQWERLAGEFNTGIDQIVDLIENNPLPVNVEVDTRDQWIDDAASWIQENSQTLVSRAAESAGSIVEGAAVLVLAIFCTVFFLASGSAMWRWFVAQVPARTRQRWNDAAGAGWYTFSGYTRGTVLVAISNGILAGVFLTILGVPLSAPLAVLVFIGTFIPLVGAPLAMIIAAVVALAADGLLTALIVTVGIAGIGQLEGHVLQPLIMGKQVSLHPVVVALGVTCGTVVGGILGAIVAVPLIAVAWAVFGTLRTPPEPVRPTPTDPLREVSDGGPEPGAEPAAEPAPEAAADPAPEVAPDRGVGGRP</sequence>
<dbReference type="EMBL" id="JAMTCS010000008">
    <property type="protein sequence ID" value="MCP2265489.1"/>
    <property type="molecule type" value="Genomic_DNA"/>
</dbReference>
<feature type="region of interest" description="Disordered" evidence="8">
    <location>
        <begin position="368"/>
        <end position="420"/>
    </location>
</feature>
<evidence type="ECO:0000256" key="1">
    <source>
        <dbReference type="ARBA" id="ARBA00004651"/>
    </source>
</evidence>
<dbReference type="AlphaFoldDB" id="A0A9X2JYX2"/>
<keyword evidence="11" id="KW-1185">Reference proteome</keyword>